<dbReference type="Pfam" id="PF02743">
    <property type="entry name" value="dCache_1"/>
    <property type="match status" value="1"/>
</dbReference>
<dbReference type="InParanoid" id="A0A0D2GLN4"/>
<keyword evidence="9 17" id="KW-0418">Kinase</keyword>
<evidence type="ECO:0000256" key="14">
    <source>
        <dbReference type="SAM" id="MobiDB-lite"/>
    </source>
</evidence>
<dbReference type="SMART" id="SM00388">
    <property type="entry name" value="HisKA"/>
    <property type="match status" value="1"/>
</dbReference>
<keyword evidence="5" id="KW-0597">Phosphoprotein</keyword>
<keyword evidence="18" id="KW-1185">Reference proteome</keyword>
<evidence type="ECO:0000256" key="3">
    <source>
        <dbReference type="ARBA" id="ARBA00012438"/>
    </source>
</evidence>
<evidence type="ECO:0000256" key="8">
    <source>
        <dbReference type="ARBA" id="ARBA00022741"/>
    </source>
</evidence>
<dbReference type="InterPro" id="IPR036097">
    <property type="entry name" value="HisK_dim/P_sf"/>
</dbReference>
<keyword evidence="8" id="KW-0547">Nucleotide-binding</keyword>
<dbReference type="Pfam" id="PF00512">
    <property type="entry name" value="HisKA"/>
    <property type="match status" value="1"/>
</dbReference>
<dbReference type="Gene3D" id="3.30.450.20">
    <property type="entry name" value="PAS domain"/>
    <property type="match status" value="2"/>
</dbReference>
<name>A0A0D2GLN4_9BACT</name>
<proteinExistence type="predicted"/>
<dbReference type="CDD" id="cd00082">
    <property type="entry name" value="HisKA"/>
    <property type="match status" value="1"/>
</dbReference>
<dbReference type="PATRIC" id="fig|1429043.3.peg.503"/>
<dbReference type="InterPro" id="IPR004358">
    <property type="entry name" value="Sig_transdc_His_kin-like_C"/>
</dbReference>
<keyword evidence="13 15" id="KW-0472">Membrane</keyword>
<dbReference type="Gene3D" id="3.30.565.10">
    <property type="entry name" value="Histidine kinase-like ATPase, C-terminal domain"/>
    <property type="match status" value="1"/>
</dbReference>
<evidence type="ECO:0000256" key="13">
    <source>
        <dbReference type="ARBA" id="ARBA00023136"/>
    </source>
</evidence>
<dbReference type="CDD" id="cd18774">
    <property type="entry name" value="PDC2_HK_sensor"/>
    <property type="match status" value="1"/>
</dbReference>
<keyword evidence="7 15" id="KW-0812">Transmembrane</keyword>
<dbReference type="PANTHER" id="PTHR43065">
    <property type="entry name" value="SENSOR HISTIDINE KINASE"/>
    <property type="match status" value="1"/>
</dbReference>
<comment type="subcellular location">
    <subcellularLocation>
        <location evidence="2">Cell membrane</location>
        <topology evidence="2">Multi-pass membrane protein</topology>
    </subcellularLocation>
</comment>
<evidence type="ECO:0000256" key="1">
    <source>
        <dbReference type="ARBA" id="ARBA00000085"/>
    </source>
</evidence>
<protein>
    <recommendedName>
        <fullName evidence="3">histidine kinase</fullName>
        <ecNumber evidence="3">2.7.13.3</ecNumber>
    </recommendedName>
</protein>
<evidence type="ECO:0000256" key="5">
    <source>
        <dbReference type="ARBA" id="ARBA00022553"/>
    </source>
</evidence>
<evidence type="ECO:0000256" key="6">
    <source>
        <dbReference type="ARBA" id="ARBA00022679"/>
    </source>
</evidence>
<gene>
    <name evidence="17" type="ORF">X474_02400</name>
</gene>
<feature type="region of interest" description="Disordered" evidence="14">
    <location>
        <begin position="556"/>
        <end position="582"/>
    </location>
</feature>
<comment type="catalytic activity">
    <reaction evidence="1">
        <text>ATP + protein L-histidine = ADP + protein N-phospho-L-histidine.</text>
        <dbReference type="EC" id="2.7.13.3"/>
    </reaction>
</comment>
<sequence>MFSDTEKARSAVAPLRRNLVLIVVVVSLIPLALTGFIMLEEFGKAYKAKVFDHLRELVQKHSHSIDLFLNDRLANIRVLSRSSAPENLANSTFLRQKLGLMREEYGAVFVDLGLVDTKGIQVAYAGPFNLTLADYSQAAWFKEALGNELYISDVFAGLRGTPHFIVAVHKKWGNKTYLLKASIDFEAFNALVANIRLGETGFAFILDRQGEFQTKPRFEVILNRGPYNDLLKGKLNPERIPVVLRPDAFGQESIFAMAALKGGEWVLCLQQEAQDAFTHLQSARRMALYIFLISGVIVILVSFLLSRKVLEHIHQAQDQKAVMSRSVIEAGRLASIGELAAGIAHEINNPVAIMVEEAGWIEDLLSDGYENQAENMDEIKRAVGQIRTQGDRCKEITHKLLSFARKTDPAPSQVQVNLLVEEVLGLLTQKTRYANVKLETYLAQGLPPVMASPAELQQVLLNLVNNAVDAIGPGGGYVTVRTSHQDGQVLMEVEDTGEGIPEANLPRIFDPFFTTKPVGQGTGLGLSICYGIVNKLGGTLSLRSNVGQGTSFTVNLPAHGGEAATEEDKTGKKAPTYSPRQA</sequence>
<evidence type="ECO:0000256" key="11">
    <source>
        <dbReference type="ARBA" id="ARBA00022989"/>
    </source>
</evidence>
<evidence type="ECO:0000256" key="10">
    <source>
        <dbReference type="ARBA" id="ARBA00022840"/>
    </source>
</evidence>
<evidence type="ECO:0000259" key="16">
    <source>
        <dbReference type="PROSITE" id="PS50109"/>
    </source>
</evidence>
<dbReference type="InterPro" id="IPR033479">
    <property type="entry name" value="dCache_1"/>
</dbReference>
<dbReference type="SMART" id="SM00387">
    <property type="entry name" value="HATPase_c"/>
    <property type="match status" value="1"/>
</dbReference>
<dbReference type="AlphaFoldDB" id="A0A0D2GLN4"/>
<dbReference type="SUPFAM" id="SSF47384">
    <property type="entry name" value="Homodimeric domain of signal transducing histidine kinase"/>
    <property type="match status" value="1"/>
</dbReference>
<keyword evidence="4" id="KW-1003">Cell membrane</keyword>
<feature type="transmembrane region" description="Helical" evidence="15">
    <location>
        <begin position="286"/>
        <end position="305"/>
    </location>
</feature>
<dbReference type="GO" id="GO:0005524">
    <property type="term" value="F:ATP binding"/>
    <property type="evidence" value="ECO:0007669"/>
    <property type="project" value="UniProtKB-KW"/>
</dbReference>
<keyword evidence="12" id="KW-0902">Two-component regulatory system</keyword>
<evidence type="ECO:0000256" key="2">
    <source>
        <dbReference type="ARBA" id="ARBA00004651"/>
    </source>
</evidence>
<accession>A0A0D2GLN4</accession>
<dbReference type="STRING" id="1429043.X474_02400"/>
<feature type="transmembrane region" description="Helical" evidence="15">
    <location>
        <begin position="20"/>
        <end position="39"/>
    </location>
</feature>
<evidence type="ECO:0000256" key="4">
    <source>
        <dbReference type="ARBA" id="ARBA00022475"/>
    </source>
</evidence>
<dbReference type="PRINTS" id="PR00344">
    <property type="entry name" value="BCTRLSENSOR"/>
</dbReference>
<dbReference type="InterPro" id="IPR005467">
    <property type="entry name" value="His_kinase_dom"/>
</dbReference>
<dbReference type="PANTHER" id="PTHR43065:SF46">
    <property type="entry name" value="C4-DICARBOXYLATE TRANSPORT SENSOR PROTEIN DCTB"/>
    <property type="match status" value="1"/>
</dbReference>
<evidence type="ECO:0000256" key="15">
    <source>
        <dbReference type="SAM" id="Phobius"/>
    </source>
</evidence>
<dbReference type="GO" id="GO:0000155">
    <property type="term" value="F:phosphorelay sensor kinase activity"/>
    <property type="evidence" value="ECO:0007669"/>
    <property type="project" value="InterPro"/>
</dbReference>
<dbReference type="EC" id="2.7.13.3" evidence="3"/>
<dbReference type="InterPro" id="IPR003661">
    <property type="entry name" value="HisK_dim/P_dom"/>
</dbReference>
<dbReference type="EMBL" id="AZAC01000002">
    <property type="protein sequence ID" value="KIX15572.1"/>
    <property type="molecule type" value="Genomic_DNA"/>
</dbReference>
<evidence type="ECO:0000256" key="9">
    <source>
        <dbReference type="ARBA" id="ARBA00022777"/>
    </source>
</evidence>
<keyword evidence="10" id="KW-0067">ATP-binding</keyword>
<feature type="domain" description="Histidine kinase" evidence="16">
    <location>
        <begin position="342"/>
        <end position="560"/>
    </location>
</feature>
<dbReference type="GO" id="GO:0005886">
    <property type="term" value="C:plasma membrane"/>
    <property type="evidence" value="ECO:0007669"/>
    <property type="project" value="UniProtKB-SubCell"/>
</dbReference>
<keyword evidence="6" id="KW-0808">Transferase</keyword>
<dbReference type="PROSITE" id="PS50109">
    <property type="entry name" value="HIS_KIN"/>
    <property type="match status" value="1"/>
</dbReference>
<comment type="caution">
    <text evidence="17">The sequence shown here is derived from an EMBL/GenBank/DDBJ whole genome shotgun (WGS) entry which is preliminary data.</text>
</comment>
<evidence type="ECO:0000256" key="7">
    <source>
        <dbReference type="ARBA" id="ARBA00022692"/>
    </source>
</evidence>
<dbReference type="InterPro" id="IPR036890">
    <property type="entry name" value="HATPase_C_sf"/>
</dbReference>
<dbReference type="InterPro" id="IPR003594">
    <property type="entry name" value="HATPase_dom"/>
</dbReference>
<reference evidence="17 18" key="1">
    <citation type="submission" date="2013-11" db="EMBL/GenBank/DDBJ databases">
        <title>Metagenomic analysis of a methanogenic consortium involved in long chain n-alkane degradation.</title>
        <authorList>
            <person name="Davidova I.A."/>
            <person name="Callaghan A.V."/>
            <person name="Wawrik B."/>
            <person name="Pruitt S."/>
            <person name="Marks C."/>
            <person name="Duncan K.E."/>
            <person name="Suflita J.M."/>
        </authorList>
    </citation>
    <scope>NUCLEOTIDE SEQUENCE [LARGE SCALE GENOMIC DNA]</scope>
    <source>
        <strain evidence="17 18">SPR</strain>
    </source>
</reference>
<dbReference type="SUPFAM" id="SSF55874">
    <property type="entry name" value="ATPase domain of HSP90 chaperone/DNA topoisomerase II/histidine kinase"/>
    <property type="match status" value="1"/>
</dbReference>
<dbReference type="Proteomes" id="UP000032233">
    <property type="component" value="Unassembled WGS sequence"/>
</dbReference>
<organism evidence="17 18">
    <name type="scientific">Dethiosulfatarculus sandiegensis</name>
    <dbReference type="NCBI Taxonomy" id="1429043"/>
    <lineage>
        <taxon>Bacteria</taxon>
        <taxon>Pseudomonadati</taxon>
        <taxon>Thermodesulfobacteriota</taxon>
        <taxon>Desulfarculia</taxon>
        <taxon>Desulfarculales</taxon>
        <taxon>Desulfarculaceae</taxon>
        <taxon>Dethiosulfatarculus</taxon>
    </lineage>
</organism>
<evidence type="ECO:0000256" key="12">
    <source>
        <dbReference type="ARBA" id="ARBA00023012"/>
    </source>
</evidence>
<dbReference type="Pfam" id="PF02518">
    <property type="entry name" value="HATPase_c"/>
    <property type="match status" value="1"/>
</dbReference>
<evidence type="ECO:0000313" key="17">
    <source>
        <dbReference type="EMBL" id="KIX15572.1"/>
    </source>
</evidence>
<dbReference type="Gene3D" id="1.10.287.130">
    <property type="match status" value="1"/>
</dbReference>
<evidence type="ECO:0000313" key="18">
    <source>
        <dbReference type="Proteomes" id="UP000032233"/>
    </source>
</evidence>
<dbReference type="OrthoDB" id="9777714at2"/>
<dbReference type="RefSeq" id="WP_044346470.1">
    <property type="nucleotide sequence ID" value="NZ_AZAC01000002.1"/>
</dbReference>
<keyword evidence="11 15" id="KW-1133">Transmembrane helix</keyword>